<reference evidence="2 3" key="1">
    <citation type="submission" date="2015-07" db="EMBL/GenBank/DDBJ databases">
        <title>Emmonsia species relationships and genome sequence.</title>
        <authorList>
            <person name="Cuomo C.A."/>
            <person name="Schwartz I.S."/>
            <person name="Kenyon C."/>
            <person name="de Hoog G.S."/>
            <person name="Govender N.P."/>
            <person name="Botha A."/>
            <person name="Moreno L."/>
            <person name="de Vries M."/>
            <person name="Munoz J.F."/>
            <person name="Stielow J.B."/>
        </authorList>
    </citation>
    <scope>NUCLEOTIDE SEQUENCE [LARGE SCALE GENOMIC DNA]</scope>
    <source>
        <strain evidence="2 3">CBS 136260</strain>
    </source>
</reference>
<dbReference type="OrthoDB" id="206700at2759"/>
<dbReference type="AlphaFoldDB" id="A0A1B7NJ51"/>
<dbReference type="EMBL" id="LGUA01004222">
    <property type="protein sequence ID" value="OAX76881.1"/>
    <property type="molecule type" value="Genomic_DNA"/>
</dbReference>
<evidence type="ECO:0000313" key="2">
    <source>
        <dbReference type="EMBL" id="OAX76881.1"/>
    </source>
</evidence>
<keyword evidence="1" id="KW-1133">Transmembrane helix</keyword>
<protein>
    <submittedName>
        <fullName evidence="2">Uncharacterized protein</fullName>
    </submittedName>
</protein>
<organism evidence="2 3">
    <name type="scientific">Emergomyces africanus</name>
    <dbReference type="NCBI Taxonomy" id="1955775"/>
    <lineage>
        <taxon>Eukaryota</taxon>
        <taxon>Fungi</taxon>
        <taxon>Dikarya</taxon>
        <taxon>Ascomycota</taxon>
        <taxon>Pezizomycotina</taxon>
        <taxon>Eurotiomycetes</taxon>
        <taxon>Eurotiomycetidae</taxon>
        <taxon>Onygenales</taxon>
        <taxon>Ajellomycetaceae</taxon>
        <taxon>Emergomyces</taxon>
    </lineage>
</organism>
<keyword evidence="1" id="KW-0472">Membrane</keyword>
<accession>A0A1B7NJ51</accession>
<gene>
    <name evidence="2" type="ORF">ACJ72_08826</name>
</gene>
<proteinExistence type="predicted"/>
<evidence type="ECO:0000256" key="1">
    <source>
        <dbReference type="SAM" id="Phobius"/>
    </source>
</evidence>
<keyword evidence="1" id="KW-0812">Transmembrane</keyword>
<name>A0A1B7NJ51_9EURO</name>
<feature type="transmembrane region" description="Helical" evidence="1">
    <location>
        <begin position="72"/>
        <end position="89"/>
    </location>
</feature>
<dbReference type="Proteomes" id="UP000091918">
    <property type="component" value="Unassembled WGS sequence"/>
</dbReference>
<sequence>MELFSTHPPEKLPFRAWKTIPRSSVLKTSRDLSLHATPGEAKELLEQQKRVMRREELREKAVRVLWRYRRPAGSIGLAVFVGVLSYWIMRNESSIMPIWRHCVMRFRNVFQLW</sequence>
<dbReference type="STRING" id="1658172.A0A1B7NJ51"/>
<keyword evidence="3" id="KW-1185">Reference proteome</keyword>
<comment type="caution">
    <text evidence="2">The sequence shown here is derived from an EMBL/GenBank/DDBJ whole genome shotgun (WGS) entry which is preliminary data.</text>
</comment>
<evidence type="ECO:0000313" key="3">
    <source>
        <dbReference type="Proteomes" id="UP000091918"/>
    </source>
</evidence>